<name>A0AAV4MNG7_CAEEX</name>
<keyword evidence="2" id="KW-1185">Reference proteome</keyword>
<reference evidence="1 2" key="1">
    <citation type="submission" date="2021-06" db="EMBL/GenBank/DDBJ databases">
        <title>Caerostris extrusa draft genome.</title>
        <authorList>
            <person name="Kono N."/>
            <person name="Arakawa K."/>
        </authorList>
    </citation>
    <scope>NUCLEOTIDE SEQUENCE [LARGE SCALE GENOMIC DNA]</scope>
</reference>
<comment type="caution">
    <text evidence="1">The sequence shown here is derived from an EMBL/GenBank/DDBJ whole genome shotgun (WGS) entry which is preliminary data.</text>
</comment>
<accession>A0AAV4MNG7</accession>
<evidence type="ECO:0000313" key="1">
    <source>
        <dbReference type="EMBL" id="GIX73440.1"/>
    </source>
</evidence>
<sequence>MKKQHLATEIASLINPPLQSKYNQLQLQFLENIYASSRNPLGKHVLQLYLMKQPKGIWNPYRKRGFCWSSYVPSLLQSAPNYV</sequence>
<dbReference type="EMBL" id="BPLR01019954">
    <property type="protein sequence ID" value="GIX73440.1"/>
    <property type="molecule type" value="Genomic_DNA"/>
</dbReference>
<proteinExistence type="predicted"/>
<evidence type="ECO:0000313" key="2">
    <source>
        <dbReference type="Proteomes" id="UP001054945"/>
    </source>
</evidence>
<organism evidence="1 2">
    <name type="scientific">Caerostris extrusa</name>
    <name type="common">Bark spider</name>
    <name type="synonym">Caerostris bankana</name>
    <dbReference type="NCBI Taxonomy" id="172846"/>
    <lineage>
        <taxon>Eukaryota</taxon>
        <taxon>Metazoa</taxon>
        <taxon>Ecdysozoa</taxon>
        <taxon>Arthropoda</taxon>
        <taxon>Chelicerata</taxon>
        <taxon>Arachnida</taxon>
        <taxon>Araneae</taxon>
        <taxon>Araneomorphae</taxon>
        <taxon>Entelegynae</taxon>
        <taxon>Araneoidea</taxon>
        <taxon>Araneidae</taxon>
        <taxon>Caerostris</taxon>
    </lineage>
</organism>
<gene>
    <name evidence="1" type="ORF">CEXT_89451</name>
</gene>
<dbReference type="AlphaFoldDB" id="A0AAV4MNG7"/>
<protein>
    <submittedName>
        <fullName evidence="1">Uncharacterized protein</fullName>
    </submittedName>
</protein>
<dbReference type="Proteomes" id="UP001054945">
    <property type="component" value="Unassembled WGS sequence"/>
</dbReference>